<evidence type="ECO:0000313" key="1">
    <source>
        <dbReference type="EMBL" id="PUA36951.1"/>
    </source>
</evidence>
<comment type="caution">
    <text evidence="1">The sequence shown here is derived from an EMBL/GenBank/DDBJ whole genome shotgun (WGS) entry which is preliminary data.</text>
</comment>
<dbReference type="Proteomes" id="UP000244184">
    <property type="component" value="Unassembled WGS sequence"/>
</dbReference>
<name>A0A2T6FYK2_9BACL</name>
<sequence>MPAVAVILADIVTDNRLFEISHLLPLYDAAHKEDKAAFIVMSVVVLENMHTTVGMVDIEGLGIHISTLAGICALRISYLVKLPNGIDTLLGESSRYEGCFIIASVMAYIVDVIVFDQRFVPPHNPDGVTAGVLDKVAAHLQIVIKIFRMIQVFGCLAPRNAPHRNILDPVPGDLHLLKAGP</sequence>
<dbReference type="EMBL" id="PYHP01000064">
    <property type="protein sequence ID" value="PUA36951.1"/>
    <property type="molecule type" value="Genomic_DNA"/>
</dbReference>
<accession>A0A2T6FYK2</accession>
<gene>
    <name evidence="1" type="ORF">C8Z91_22685</name>
</gene>
<reference evidence="1 2" key="1">
    <citation type="submission" date="2018-03" db="EMBL/GenBank/DDBJ databases">
        <title>Genome sequence of Paenibacillus elgii strain AC13 an antimicrobial compound producing bacteria.</title>
        <authorList>
            <person name="Kurokawa A.S."/>
            <person name="Araujo J.F."/>
            <person name="Costa R.A."/>
            <person name="Ortega D.B."/>
            <person name="Pires A.S."/>
            <person name="Pappas G.J.Jr."/>
            <person name="Franco O.L."/>
            <person name="Barreto C."/>
            <person name="Magalhaes B.S."/>
            <person name="Kruger R.H."/>
        </authorList>
    </citation>
    <scope>NUCLEOTIDE SEQUENCE [LARGE SCALE GENOMIC DNA]</scope>
    <source>
        <strain evidence="1 2">AC13</strain>
    </source>
</reference>
<proteinExistence type="predicted"/>
<dbReference type="AlphaFoldDB" id="A0A2T6FYK2"/>
<evidence type="ECO:0000313" key="2">
    <source>
        <dbReference type="Proteomes" id="UP000244184"/>
    </source>
</evidence>
<organism evidence="1 2">
    <name type="scientific">Paenibacillus elgii</name>
    <dbReference type="NCBI Taxonomy" id="189691"/>
    <lineage>
        <taxon>Bacteria</taxon>
        <taxon>Bacillati</taxon>
        <taxon>Bacillota</taxon>
        <taxon>Bacilli</taxon>
        <taxon>Bacillales</taxon>
        <taxon>Paenibacillaceae</taxon>
        <taxon>Paenibacillus</taxon>
    </lineage>
</organism>
<protein>
    <submittedName>
        <fullName evidence="1">Uncharacterized protein</fullName>
    </submittedName>
</protein>